<evidence type="ECO:0000313" key="1">
    <source>
        <dbReference type="EMBL" id="EEC07013.1"/>
    </source>
</evidence>
<dbReference type="EnsemblMetazoa" id="ISCW017948-RA">
    <property type="protein sequence ID" value="ISCW017948-PA"/>
    <property type="gene ID" value="ISCW017948"/>
</dbReference>
<organism>
    <name type="scientific">Ixodes scapularis</name>
    <name type="common">Black-legged tick</name>
    <name type="synonym">Deer tick</name>
    <dbReference type="NCBI Taxonomy" id="6945"/>
    <lineage>
        <taxon>Eukaryota</taxon>
        <taxon>Metazoa</taxon>
        <taxon>Ecdysozoa</taxon>
        <taxon>Arthropoda</taxon>
        <taxon>Chelicerata</taxon>
        <taxon>Arachnida</taxon>
        <taxon>Acari</taxon>
        <taxon>Parasitiformes</taxon>
        <taxon>Ixodida</taxon>
        <taxon>Ixodoidea</taxon>
        <taxon>Ixodidae</taxon>
        <taxon>Ixodinae</taxon>
        <taxon>Ixodes</taxon>
    </lineage>
</organism>
<dbReference type="EMBL" id="ABJB010284780">
    <property type="status" value="NOT_ANNOTATED_CDS"/>
    <property type="molecule type" value="Genomic_DNA"/>
</dbReference>
<evidence type="ECO:0000313" key="3">
    <source>
        <dbReference type="Proteomes" id="UP000001555"/>
    </source>
</evidence>
<gene>
    <name evidence="1" type="ORF">IscW_ISCW017948</name>
</gene>
<dbReference type="InterPro" id="IPR009522">
    <property type="entry name" value="Capsid_Phlebovir/Tenuivir"/>
</dbReference>
<dbReference type="PaxDb" id="6945-B7PK91"/>
<dbReference type="VEuPathDB" id="VectorBase:ISCW017948"/>
<dbReference type="Proteomes" id="UP000001555">
    <property type="component" value="Unassembled WGS sequence"/>
</dbReference>
<accession>B7PK91</accession>
<dbReference type="EMBL" id="DS731648">
    <property type="protein sequence ID" value="EEC07013.1"/>
    <property type="molecule type" value="Genomic_DNA"/>
</dbReference>
<name>B7PK91_IXOSC</name>
<dbReference type="VEuPathDB" id="VectorBase:ISCI017948"/>
<evidence type="ECO:0000313" key="2">
    <source>
        <dbReference type="EnsemblMetazoa" id="ISCW017948-PA"/>
    </source>
</evidence>
<sequence length="152" mass="17067">MLTDTYGIVSTTLDPMVPTFPRMVAVFPSVAMDFASLMTLGPVSHVTMTSSVPNYPSCLMCAGFPSLIPVQDQHYVEVLMSAYLLYQLEVYLVLNPEFKKLSHDEQKRVVEGFARATMRSSYCSEEQRVRQMVKHHLVTVSPPRPLRPGLQG</sequence>
<dbReference type="GO" id="GO:0003723">
    <property type="term" value="F:RNA binding"/>
    <property type="evidence" value="ECO:0007669"/>
    <property type="project" value="InterPro"/>
</dbReference>
<dbReference type="HOGENOM" id="CLU_1724333_0_0_1"/>
<dbReference type="InParanoid" id="B7PK91"/>
<dbReference type="Pfam" id="PF05733">
    <property type="entry name" value="Tenui_N"/>
    <property type="match status" value="1"/>
</dbReference>
<protein>
    <submittedName>
        <fullName evidence="1 2">Uncharacterized protein</fullName>
    </submittedName>
</protein>
<reference evidence="1 3" key="1">
    <citation type="submission" date="2008-03" db="EMBL/GenBank/DDBJ databases">
        <title>Annotation of Ixodes scapularis.</title>
        <authorList>
            <consortium name="Ixodes scapularis Genome Project Consortium"/>
            <person name="Caler E."/>
            <person name="Hannick L.I."/>
            <person name="Bidwell S."/>
            <person name="Joardar V."/>
            <person name="Thiagarajan M."/>
            <person name="Amedeo P."/>
            <person name="Galinsky K.J."/>
            <person name="Schobel S."/>
            <person name="Inman J."/>
            <person name="Hostetler J."/>
            <person name="Miller J."/>
            <person name="Hammond M."/>
            <person name="Megy K."/>
            <person name="Lawson D."/>
            <person name="Kodira C."/>
            <person name="Sutton G."/>
            <person name="Meyer J."/>
            <person name="Hill C.A."/>
            <person name="Birren B."/>
            <person name="Nene V."/>
            <person name="Collins F."/>
            <person name="Alarcon-Chaidez F."/>
            <person name="Wikel S."/>
            <person name="Strausberg R."/>
        </authorList>
    </citation>
    <scope>NUCLEOTIDE SEQUENCE [LARGE SCALE GENOMIC DNA]</scope>
    <source>
        <strain evidence="3">Wikel</strain>
        <strain evidence="1">Wikel colony</strain>
    </source>
</reference>
<dbReference type="AlphaFoldDB" id="B7PK91"/>
<reference evidence="2" key="2">
    <citation type="submission" date="2020-05" db="UniProtKB">
        <authorList>
            <consortium name="EnsemblMetazoa"/>
        </authorList>
    </citation>
    <scope>IDENTIFICATION</scope>
    <source>
        <strain evidence="2">wikel</strain>
    </source>
</reference>
<proteinExistence type="predicted"/>
<keyword evidence="3" id="KW-1185">Reference proteome</keyword>